<dbReference type="OrthoDB" id="2802215at2759"/>
<dbReference type="InParanoid" id="A0A0C3NDR6"/>
<reference evidence="3" key="2">
    <citation type="submission" date="2015-01" db="EMBL/GenBank/DDBJ databases">
        <title>Evolutionary Origins and Diversification of the Mycorrhizal Mutualists.</title>
        <authorList>
            <consortium name="DOE Joint Genome Institute"/>
            <consortium name="Mycorrhizal Genomics Consortium"/>
            <person name="Kohler A."/>
            <person name="Kuo A."/>
            <person name="Nagy L.G."/>
            <person name="Floudas D."/>
            <person name="Copeland A."/>
            <person name="Barry K.W."/>
            <person name="Cichocki N."/>
            <person name="Veneault-Fourrey C."/>
            <person name="LaButti K."/>
            <person name="Lindquist E.A."/>
            <person name="Lipzen A."/>
            <person name="Lundell T."/>
            <person name="Morin E."/>
            <person name="Murat C."/>
            <person name="Riley R."/>
            <person name="Ohm R."/>
            <person name="Sun H."/>
            <person name="Tunlid A."/>
            <person name="Henrissat B."/>
            <person name="Grigoriev I.V."/>
            <person name="Hibbett D.S."/>
            <person name="Martin F."/>
        </authorList>
    </citation>
    <scope>NUCLEOTIDE SEQUENCE [LARGE SCALE GENOMIC DNA]</scope>
    <source>
        <strain evidence="3">Marx 270</strain>
    </source>
</reference>
<name>A0A0C3NDR6_PISTI</name>
<keyword evidence="3" id="KW-1185">Reference proteome</keyword>
<dbReference type="AlphaFoldDB" id="A0A0C3NDR6"/>
<feature type="region of interest" description="Disordered" evidence="1">
    <location>
        <begin position="45"/>
        <end position="92"/>
    </location>
</feature>
<protein>
    <submittedName>
        <fullName evidence="2">Uncharacterized protein</fullName>
    </submittedName>
</protein>
<evidence type="ECO:0000313" key="2">
    <source>
        <dbReference type="EMBL" id="KIN93920.1"/>
    </source>
</evidence>
<evidence type="ECO:0000256" key="1">
    <source>
        <dbReference type="SAM" id="MobiDB-lite"/>
    </source>
</evidence>
<accession>A0A0C3NDR6</accession>
<feature type="non-terminal residue" evidence="2">
    <location>
        <position position="1"/>
    </location>
</feature>
<dbReference type="EMBL" id="KN832125">
    <property type="protein sequence ID" value="KIN93920.1"/>
    <property type="molecule type" value="Genomic_DNA"/>
</dbReference>
<gene>
    <name evidence="2" type="ORF">M404DRAFT_169763</name>
</gene>
<proteinExistence type="predicted"/>
<dbReference type="HOGENOM" id="CLU_170773_0_0_1"/>
<sequence length="105" mass="11695">GHCVGFDAQSSGHHVYLKDHHMVIIKQNISFKKLEGPAFDPCSLQIEREKEKGQGSNQHADTEDHTTTDVPNPPPDLPSTREPLIMPDNTEAPSLTCRNICRLPQ</sequence>
<dbReference type="Proteomes" id="UP000054217">
    <property type="component" value="Unassembled WGS sequence"/>
</dbReference>
<organism evidence="2 3">
    <name type="scientific">Pisolithus tinctorius Marx 270</name>
    <dbReference type="NCBI Taxonomy" id="870435"/>
    <lineage>
        <taxon>Eukaryota</taxon>
        <taxon>Fungi</taxon>
        <taxon>Dikarya</taxon>
        <taxon>Basidiomycota</taxon>
        <taxon>Agaricomycotina</taxon>
        <taxon>Agaricomycetes</taxon>
        <taxon>Agaricomycetidae</taxon>
        <taxon>Boletales</taxon>
        <taxon>Sclerodermatineae</taxon>
        <taxon>Pisolithaceae</taxon>
        <taxon>Pisolithus</taxon>
    </lineage>
</organism>
<reference evidence="2 3" key="1">
    <citation type="submission" date="2014-04" db="EMBL/GenBank/DDBJ databases">
        <authorList>
            <consortium name="DOE Joint Genome Institute"/>
            <person name="Kuo A."/>
            <person name="Kohler A."/>
            <person name="Costa M.D."/>
            <person name="Nagy L.G."/>
            <person name="Floudas D."/>
            <person name="Copeland A."/>
            <person name="Barry K.W."/>
            <person name="Cichocki N."/>
            <person name="Veneault-Fourrey C."/>
            <person name="LaButti K."/>
            <person name="Lindquist E.A."/>
            <person name="Lipzen A."/>
            <person name="Lundell T."/>
            <person name="Morin E."/>
            <person name="Murat C."/>
            <person name="Sun H."/>
            <person name="Tunlid A."/>
            <person name="Henrissat B."/>
            <person name="Grigoriev I.V."/>
            <person name="Hibbett D.S."/>
            <person name="Martin F."/>
            <person name="Nordberg H.P."/>
            <person name="Cantor M.N."/>
            <person name="Hua S.X."/>
        </authorList>
    </citation>
    <scope>NUCLEOTIDE SEQUENCE [LARGE SCALE GENOMIC DNA]</scope>
    <source>
        <strain evidence="2 3">Marx 270</strain>
    </source>
</reference>
<evidence type="ECO:0000313" key="3">
    <source>
        <dbReference type="Proteomes" id="UP000054217"/>
    </source>
</evidence>